<organism evidence="1 2">
    <name type="scientific">Planococcus halotolerans</name>
    <dbReference type="NCBI Taxonomy" id="2233542"/>
    <lineage>
        <taxon>Bacteria</taxon>
        <taxon>Bacillati</taxon>
        <taxon>Bacillota</taxon>
        <taxon>Bacilli</taxon>
        <taxon>Bacillales</taxon>
        <taxon>Caryophanaceae</taxon>
        <taxon>Planococcus</taxon>
    </lineage>
</organism>
<dbReference type="RefSeq" id="WP_112224343.1">
    <property type="nucleotide sequence ID" value="NZ_CP047673.1"/>
</dbReference>
<dbReference type="AlphaFoldDB" id="A0A365KR08"/>
<name>A0A365KR08_9BACL</name>
<reference evidence="1 2" key="1">
    <citation type="submission" date="2018-06" db="EMBL/GenBank/DDBJ databases">
        <title>The draft genome sequences of strains SCU63 and S1.</title>
        <authorList>
            <person name="Gan L."/>
        </authorList>
    </citation>
    <scope>NUCLEOTIDE SEQUENCE [LARGE SCALE GENOMIC DNA]</scope>
    <source>
        <strain evidence="1 2">SCU63</strain>
    </source>
</reference>
<sequence length="77" mass="8936">MDDRMYKEFLESQLQWSKNQTAILDKMESKLLEMKKVAEYAAGNVLSSVELENSTAQINKLNQEYQRLTESYQLGAN</sequence>
<dbReference type="EMBL" id="QLZR01000006">
    <property type="protein sequence ID" value="RAZ75534.1"/>
    <property type="molecule type" value="Genomic_DNA"/>
</dbReference>
<dbReference type="Proteomes" id="UP000251002">
    <property type="component" value="Unassembled WGS sequence"/>
</dbReference>
<keyword evidence="2" id="KW-1185">Reference proteome</keyword>
<proteinExistence type="predicted"/>
<evidence type="ECO:0000313" key="1">
    <source>
        <dbReference type="EMBL" id="RAZ75534.1"/>
    </source>
</evidence>
<protein>
    <submittedName>
        <fullName evidence="1">Uncharacterized protein</fullName>
    </submittedName>
</protein>
<accession>A0A365KR08</accession>
<gene>
    <name evidence="1" type="ORF">DP120_14310</name>
</gene>
<evidence type="ECO:0000313" key="2">
    <source>
        <dbReference type="Proteomes" id="UP000251002"/>
    </source>
</evidence>
<comment type="caution">
    <text evidence="1">The sequence shown here is derived from an EMBL/GenBank/DDBJ whole genome shotgun (WGS) entry which is preliminary data.</text>
</comment>